<proteinExistence type="predicted"/>
<dbReference type="PANTHER" id="PTHR21357:SF4">
    <property type="entry name" value="FAM172 FAMILY PROTEIN HOMOLOG CG10038"/>
    <property type="match status" value="1"/>
</dbReference>
<keyword evidence="2" id="KW-0808">Transferase</keyword>
<dbReference type="GO" id="GO:0005634">
    <property type="term" value="C:nucleus"/>
    <property type="evidence" value="ECO:0007669"/>
    <property type="project" value="TreeGrafter"/>
</dbReference>
<dbReference type="EMBL" id="JNBR01002066">
    <property type="protein sequence ID" value="OQR83816.1"/>
    <property type="molecule type" value="Genomic_DNA"/>
</dbReference>
<dbReference type="AlphaFoldDB" id="A0A1V9YDQ1"/>
<dbReference type="GO" id="GO:0031048">
    <property type="term" value="P:regulatory ncRNA-mediated heterochromatin formation"/>
    <property type="evidence" value="ECO:0007669"/>
    <property type="project" value="TreeGrafter"/>
</dbReference>
<dbReference type="GO" id="GO:0016301">
    <property type="term" value="F:kinase activity"/>
    <property type="evidence" value="ECO:0007669"/>
    <property type="project" value="UniProtKB-KW"/>
</dbReference>
<gene>
    <name evidence="2" type="ORF">ACHHYP_14243</name>
</gene>
<evidence type="ECO:0000259" key="1">
    <source>
        <dbReference type="Pfam" id="PF22749"/>
    </source>
</evidence>
<sequence length="315" mass="35272">MLREREMELALHQIVYEEQAKMKALGFVEAFIGSNEAKCNVFLSSQWERAGRLLLIIVSGNGIQPGIWSRSLVMEPHDTSRQYYRSGSMLPYLHKAISLGYGVIVTNPSTNMVITNQNEKIPIPGSSNPEEHVRYVWEAFGAQARCHQVYIAAYGRGGALAKHLLTTQPSMRHKLAAIAFIESSHRVGPEDPEDVRAIISTRAINWQRSKEDPGRQLPDCTQLGCLSLSAGEPEYARHSNEQRSTNTAWTIGASMDTVFAFFDSARGYDLADEQHYLEAIANTNPQPPPREQGMHEDGEMVIETIVDRDSRVTSR</sequence>
<accession>A0A1V9YDQ1</accession>
<dbReference type="Pfam" id="PF22749">
    <property type="entry name" value="Arb2"/>
    <property type="match status" value="1"/>
</dbReference>
<reference evidence="2 3" key="1">
    <citation type="journal article" date="2014" name="Genome Biol. Evol.">
        <title>The secreted proteins of Achlya hypogyna and Thraustotheca clavata identify the ancestral oomycete secretome and reveal gene acquisitions by horizontal gene transfer.</title>
        <authorList>
            <person name="Misner I."/>
            <person name="Blouin N."/>
            <person name="Leonard G."/>
            <person name="Richards T.A."/>
            <person name="Lane C.E."/>
        </authorList>
    </citation>
    <scope>NUCLEOTIDE SEQUENCE [LARGE SCALE GENOMIC DNA]</scope>
    <source>
        <strain evidence="2 3">ATCC 48635</strain>
    </source>
</reference>
<dbReference type="InterPro" id="IPR053858">
    <property type="entry name" value="Arb2_dom"/>
</dbReference>
<dbReference type="InterPro" id="IPR048263">
    <property type="entry name" value="Arb2"/>
</dbReference>
<organism evidence="2 3">
    <name type="scientific">Achlya hypogyna</name>
    <name type="common">Oomycete</name>
    <name type="synonym">Protoachlya hypogyna</name>
    <dbReference type="NCBI Taxonomy" id="1202772"/>
    <lineage>
        <taxon>Eukaryota</taxon>
        <taxon>Sar</taxon>
        <taxon>Stramenopiles</taxon>
        <taxon>Oomycota</taxon>
        <taxon>Saprolegniomycetes</taxon>
        <taxon>Saprolegniales</taxon>
        <taxon>Achlyaceae</taxon>
        <taxon>Achlya</taxon>
    </lineage>
</organism>
<evidence type="ECO:0000313" key="3">
    <source>
        <dbReference type="Proteomes" id="UP000243579"/>
    </source>
</evidence>
<keyword evidence="3" id="KW-1185">Reference proteome</keyword>
<dbReference type="GO" id="GO:0035197">
    <property type="term" value="F:siRNA binding"/>
    <property type="evidence" value="ECO:0007669"/>
    <property type="project" value="TreeGrafter"/>
</dbReference>
<dbReference type="STRING" id="1202772.A0A1V9YDQ1"/>
<dbReference type="Proteomes" id="UP000243579">
    <property type="component" value="Unassembled WGS sequence"/>
</dbReference>
<feature type="domain" description="Arb2" evidence="1">
    <location>
        <begin position="33"/>
        <end position="212"/>
    </location>
</feature>
<keyword evidence="2" id="KW-0418">Kinase</keyword>
<comment type="caution">
    <text evidence="2">The sequence shown here is derived from an EMBL/GenBank/DDBJ whole genome shotgun (WGS) entry which is preliminary data.</text>
</comment>
<name>A0A1V9YDQ1_ACHHY</name>
<dbReference type="OrthoDB" id="421951at2759"/>
<evidence type="ECO:0000313" key="2">
    <source>
        <dbReference type="EMBL" id="OQR83816.1"/>
    </source>
</evidence>
<dbReference type="PANTHER" id="PTHR21357">
    <property type="entry name" value="FAM172 FAMILY PROTEIN HOMOLOG CG10038"/>
    <property type="match status" value="1"/>
</dbReference>
<protein>
    <submittedName>
        <fullName evidence="2">Ribosomal protein S6 kinase</fullName>
    </submittedName>
</protein>